<dbReference type="InterPro" id="IPR011990">
    <property type="entry name" value="TPR-like_helical_dom_sf"/>
</dbReference>
<gene>
    <name evidence="1" type="ORF">D9619_012242</name>
</gene>
<proteinExistence type="predicted"/>
<dbReference type="EMBL" id="JAACJJ010000031">
    <property type="protein sequence ID" value="KAF5318116.1"/>
    <property type="molecule type" value="Genomic_DNA"/>
</dbReference>
<accession>A0A8H5EZI9</accession>
<organism evidence="1 2">
    <name type="scientific">Psilocybe cf. subviscida</name>
    <dbReference type="NCBI Taxonomy" id="2480587"/>
    <lineage>
        <taxon>Eukaryota</taxon>
        <taxon>Fungi</taxon>
        <taxon>Dikarya</taxon>
        <taxon>Basidiomycota</taxon>
        <taxon>Agaricomycotina</taxon>
        <taxon>Agaricomycetes</taxon>
        <taxon>Agaricomycetidae</taxon>
        <taxon>Agaricales</taxon>
        <taxon>Agaricineae</taxon>
        <taxon>Strophariaceae</taxon>
        <taxon>Psilocybe</taxon>
    </lineage>
</organism>
<dbReference type="Gene3D" id="1.25.40.10">
    <property type="entry name" value="Tetratricopeptide repeat domain"/>
    <property type="match status" value="1"/>
</dbReference>
<evidence type="ECO:0000313" key="2">
    <source>
        <dbReference type="Proteomes" id="UP000567179"/>
    </source>
</evidence>
<dbReference type="AlphaFoldDB" id="A0A8H5EZI9"/>
<evidence type="ECO:0000313" key="1">
    <source>
        <dbReference type="EMBL" id="KAF5318116.1"/>
    </source>
</evidence>
<reference evidence="1 2" key="1">
    <citation type="journal article" date="2020" name="ISME J.">
        <title>Uncovering the hidden diversity of litter-decomposition mechanisms in mushroom-forming fungi.</title>
        <authorList>
            <person name="Floudas D."/>
            <person name="Bentzer J."/>
            <person name="Ahren D."/>
            <person name="Johansson T."/>
            <person name="Persson P."/>
            <person name="Tunlid A."/>
        </authorList>
    </citation>
    <scope>NUCLEOTIDE SEQUENCE [LARGE SCALE GENOMIC DNA]</scope>
    <source>
        <strain evidence="1 2">CBS 101986</strain>
    </source>
</reference>
<dbReference type="Proteomes" id="UP000567179">
    <property type="component" value="Unassembled WGS sequence"/>
</dbReference>
<protein>
    <submittedName>
        <fullName evidence="1">Uncharacterized protein</fullName>
    </submittedName>
</protein>
<keyword evidence="2" id="KW-1185">Reference proteome</keyword>
<dbReference type="SUPFAM" id="SSF48452">
    <property type="entry name" value="TPR-like"/>
    <property type="match status" value="1"/>
</dbReference>
<comment type="caution">
    <text evidence="1">The sequence shown here is derived from an EMBL/GenBank/DDBJ whole genome shotgun (WGS) entry which is preliminary data.</text>
</comment>
<dbReference type="OrthoDB" id="3057274at2759"/>
<name>A0A8H5EZI9_9AGAR</name>
<sequence>MDPLSVTLAAVSLATAMKDMVEVGQKIQKSFTKVTKNLRNAKRVAENIKEMLDEITTFCEDNEDVLADVKDFLLALQGLLGKFRSFETSILPLLPKAGRRKLGLFIGGWWNNNKIEESILDLQSDIVIVMRKYMMASTMRIEVKQGSNHHETIRGLTGIAKGLEVVRRDVSALCTPTAATAMSYGSYGSPGMSNEFTRNVIMFAESTPSTSAPMLRAPTVITEELMTIAYIKLQLSHIAMAVEKMSTLPASSATSVVSNSSRPFRLCLIVKQTSMNIVHLRHHVVRQVVHIRELLESSSIHMIPINDSSRALNGLSAGLKTLGMVPECILVGAWAITFARLVSTGGQRDCSPHLAMRLLNQCYRSTDKFQRLELIKEAYTITENLRNQYSGETHIQKLHSGILLEYAKFMDNPRSIEMSVEAVQILESILNVQAFTLSESHRGSGIIINNVVRPSTSFLDHLFSSEPSTSAIWSYTSALQALGVYLFNDGHYESALNLTRLAIAVHRQMVSIHGHEHKLGLVIALRSLVHGGIAIFVPGEELLDIADECIHLLRELTEKNPPLHARQLVNVLLAKANTLARLGQDAQAIVIWEEAADLAAQIVQDSALCARTLGCLSDQFRRLKRHEDAVRTGTLAITTYHEKAEIRAKRYFYLSRDLQQLRRYMEAADAARSSVALYQQLALKNPSAWTNHVTEGLSDLGRCLAASDHYSGAPDLQATA</sequence>